<dbReference type="EMBL" id="KL596620">
    <property type="protein sequence ID" value="KER34034.1"/>
    <property type="molecule type" value="Genomic_DNA"/>
</dbReference>
<accession>A0A075AJV3</accession>
<reference evidence="1 2" key="1">
    <citation type="submission" date="2013-11" db="EMBL/GenBank/DDBJ databases">
        <title>Opisthorchis viverrini - life in the bile duct.</title>
        <authorList>
            <person name="Young N.D."/>
            <person name="Nagarajan N."/>
            <person name="Lin S.J."/>
            <person name="Korhonen P.K."/>
            <person name="Jex A.R."/>
            <person name="Hall R.S."/>
            <person name="Safavi-Hemami H."/>
            <person name="Kaewkong W."/>
            <person name="Bertrand D."/>
            <person name="Gao S."/>
            <person name="Seet Q."/>
            <person name="Wongkham S."/>
            <person name="Teh B.T."/>
            <person name="Wongkham C."/>
            <person name="Intapan P.M."/>
            <person name="Maleewong W."/>
            <person name="Yang X."/>
            <person name="Hu M."/>
            <person name="Wang Z."/>
            <person name="Hofmann A."/>
            <person name="Sternberg P.W."/>
            <person name="Tan P."/>
            <person name="Wang J."/>
            <person name="Gasser R.B."/>
        </authorList>
    </citation>
    <scope>NUCLEOTIDE SEQUENCE [LARGE SCALE GENOMIC DNA]</scope>
</reference>
<dbReference type="RefSeq" id="XP_009162193.1">
    <property type="nucleotide sequence ID" value="XM_009163929.1"/>
</dbReference>
<dbReference type="Proteomes" id="UP000054324">
    <property type="component" value="Unassembled WGS sequence"/>
</dbReference>
<evidence type="ECO:0000313" key="1">
    <source>
        <dbReference type="EMBL" id="KER34034.1"/>
    </source>
</evidence>
<name>A0A075AJV3_OPIVI</name>
<dbReference type="GeneID" id="20314409"/>
<protein>
    <submittedName>
        <fullName evidence="1">Uncharacterized protein</fullName>
    </submittedName>
</protein>
<dbReference type="AlphaFoldDB" id="A0A075AJV3"/>
<dbReference type="CTD" id="20314409"/>
<gene>
    <name evidence="1" type="ORF">T265_00221</name>
</gene>
<evidence type="ECO:0000313" key="2">
    <source>
        <dbReference type="Proteomes" id="UP000054324"/>
    </source>
</evidence>
<sequence>MTRTPVTSVSSHVLCLQPGAPLVLEVPPLPQHQTRRYQPLWLKKYQIPVDMDVEPKRQPLDLAVARLSSSTKVFKNPEGKKAENEDMRQSTERWWERLPELPSQHCTKFRNHMNSERECRTITDNKCSDGLCVDVLYVGD</sequence>
<organism evidence="1 2">
    <name type="scientific">Opisthorchis viverrini</name>
    <name type="common">Southeast Asian liver fluke</name>
    <dbReference type="NCBI Taxonomy" id="6198"/>
    <lineage>
        <taxon>Eukaryota</taxon>
        <taxon>Metazoa</taxon>
        <taxon>Spiralia</taxon>
        <taxon>Lophotrochozoa</taxon>
        <taxon>Platyhelminthes</taxon>
        <taxon>Trematoda</taxon>
        <taxon>Digenea</taxon>
        <taxon>Opisthorchiida</taxon>
        <taxon>Opisthorchiata</taxon>
        <taxon>Opisthorchiidae</taxon>
        <taxon>Opisthorchis</taxon>
    </lineage>
</organism>
<proteinExistence type="predicted"/>
<dbReference type="KEGG" id="ovi:T265_00221"/>
<keyword evidence="2" id="KW-1185">Reference proteome</keyword>